<dbReference type="InterPro" id="IPR051266">
    <property type="entry name" value="CLCR"/>
</dbReference>
<dbReference type="Proteomes" id="UP000292935">
    <property type="component" value="Unassembled WGS sequence"/>
</dbReference>
<keyword evidence="1" id="KW-0472">Membrane</keyword>
<keyword evidence="1" id="KW-0812">Transmembrane</keyword>
<dbReference type="PANTHER" id="PTHR10579">
    <property type="entry name" value="CALCIUM-ACTIVATED CHLORIDE CHANNEL REGULATOR"/>
    <property type="match status" value="1"/>
</dbReference>
<sequence>MSVGRHSEAATAKQPGRRLILSIIGAVVVVGLVSSGVFLWVGGYLNPLFASAEAGCTETEQLSVVADTSIAPALTEIAEKFDANSDLCVTTEVTAQDSADTAAVVASGGEESDAWIPESSVWLDRMNATATSLGQSPPEVDVRESIASSPVVFAGAATKATELAAEPVSWARVLGGTLPTILPDPEASAASLAGLLALRGHSSPDDPRQFAGAMIELGKSIPASTGAAFGTVSASQDPAVVVTSEAQVAAYNLDDPAEALVAAYPVDGTVSLDYPFVSMSAPDDAAEDDAAVEADADAAPAETPVATRSELLDAFEAAVRESAKTLAAAGFRAPDGTGELDITGLGAEAPSATAALDGAAQLEILRAWSVLTLRSRMLAVIDVSGSMEEPAENGLRRIDIFQQAAVGAMQKFSGEVELGVWVFSTARNGDLDYEDLSPIAPLGDAAHSQEIAGIIQSLPARLGGATGLYDTTLAAVQRVRETYDPEKVNSVLLFTDGKNEDENGIDLDTLLAELAKIDDPTKPVPVIMIGFGPDTDLAAMQRIAQATKGAAYSASKPEDLGTVLVDALSQRSCRPNCG</sequence>
<dbReference type="SMART" id="SM00327">
    <property type="entry name" value="VWA"/>
    <property type="match status" value="1"/>
</dbReference>
<evidence type="ECO:0000313" key="4">
    <source>
        <dbReference type="Proteomes" id="UP000292935"/>
    </source>
</evidence>
<evidence type="ECO:0000313" key="3">
    <source>
        <dbReference type="EMBL" id="RXZ46678.1"/>
    </source>
</evidence>
<accession>A0A4Q2JLD2</accession>
<dbReference type="OrthoDB" id="5621159at2"/>
<comment type="caution">
    <text evidence="3">The sequence shown here is derived from an EMBL/GenBank/DDBJ whole genome shotgun (WGS) entry which is preliminary data.</text>
</comment>
<feature type="transmembrane region" description="Helical" evidence="1">
    <location>
        <begin position="20"/>
        <end position="41"/>
    </location>
</feature>
<dbReference type="InterPro" id="IPR036465">
    <property type="entry name" value="vWFA_dom_sf"/>
</dbReference>
<dbReference type="PROSITE" id="PS50234">
    <property type="entry name" value="VWFA"/>
    <property type="match status" value="1"/>
</dbReference>
<organism evidence="3 4">
    <name type="scientific">Agromyces fucosus</name>
    <dbReference type="NCBI Taxonomy" id="41985"/>
    <lineage>
        <taxon>Bacteria</taxon>
        <taxon>Bacillati</taxon>
        <taxon>Actinomycetota</taxon>
        <taxon>Actinomycetes</taxon>
        <taxon>Micrococcales</taxon>
        <taxon>Microbacteriaceae</taxon>
        <taxon>Agromyces</taxon>
    </lineage>
</organism>
<gene>
    <name evidence="3" type="ORF">ESP57_17570</name>
</gene>
<dbReference type="Pfam" id="PF13531">
    <property type="entry name" value="SBP_bac_11"/>
    <property type="match status" value="1"/>
</dbReference>
<protein>
    <submittedName>
        <fullName evidence="3">VWA domain-containing protein</fullName>
    </submittedName>
</protein>
<keyword evidence="4" id="KW-1185">Reference proteome</keyword>
<keyword evidence="1" id="KW-1133">Transmembrane helix</keyword>
<feature type="domain" description="VWFA" evidence="2">
    <location>
        <begin position="376"/>
        <end position="568"/>
    </location>
</feature>
<dbReference type="SUPFAM" id="SSF53850">
    <property type="entry name" value="Periplasmic binding protein-like II"/>
    <property type="match status" value="1"/>
</dbReference>
<name>A0A4Q2JLD2_9MICO</name>
<dbReference type="Gene3D" id="3.40.50.410">
    <property type="entry name" value="von Willebrand factor, type A domain"/>
    <property type="match status" value="1"/>
</dbReference>
<proteinExistence type="predicted"/>
<dbReference type="AlphaFoldDB" id="A0A4Q2JLD2"/>
<dbReference type="InterPro" id="IPR002035">
    <property type="entry name" value="VWF_A"/>
</dbReference>
<dbReference type="Pfam" id="PF00092">
    <property type="entry name" value="VWA"/>
    <property type="match status" value="1"/>
</dbReference>
<reference evidence="3 4" key="1">
    <citation type="submission" date="2019-01" db="EMBL/GenBank/DDBJ databases">
        <authorList>
            <person name="Li J."/>
        </authorList>
    </citation>
    <scope>NUCLEOTIDE SEQUENCE [LARGE SCALE GENOMIC DNA]</scope>
    <source>
        <strain evidence="3 4">CCUG 35506</strain>
    </source>
</reference>
<dbReference type="PANTHER" id="PTHR10579:SF43">
    <property type="entry name" value="ZINC FINGER (C3HC4-TYPE RING FINGER) FAMILY PROTEIN"/>
    <property type="match status" value="1"/>
</dbReference>
<dbReference type="EMBL" id="SDPO01000004">
    <property type="protein sequence ID" value="RXZ46678.1"/>
    <property type="molecule type" value="Genomic_DNA"/>
</dbReference>
<evidence type="ECO:0000256" key="1">
    <source>
        <dbReference type="SAM" id="Phobius"/>
    </source>
</evidence>
<dbReference type="SUPFAM" id="SSF53300">
    <property type="entry name" value="vWA-like"/>
    <property type="match status" value="1"/>
</dbReference>
<evidence type="ECO:0000259" key="2">
    <source>
        <dbReference type="PROSITE" id="PS50234"/>
    </source>
</evidence>